<feature type="chain" id="PRO_5015577535" evidence="5">
    <location>
        <begin position="25"/>
        <end position="578"/>
    </location>
</feature>
<dbReference type="InterPro" id="IPR038536">
    <property type="entry name" value="Alkyl/aryl-sulf_dimr_sf"/>
</dbReference>
<evidence type="ECO:0000313" key="7">
    <source>
        <dbReference type="EMBL" id="PPE74453.1"/>
    </source>
</evidence>
<dbReference type="Pfam" id="PF14863">
    <property type="entry name" value="Alkyl_sulf_dimr"/>
    <property type="match status" value="1"/>
</dbReference>
<keyword evidence="3" id="KW-0862">Zinc</keyword>
<protein>
    <submittedName>
        <fullName evidence="7">MBL fold metallo-hydrolase</fullName>
    </submittedName>
</protein>
<keyword evidence="1" id="KW-0479">Metal-binding</keyword>
<evidence type="ECO:0000256" key="1">
    <source>
        <dbReference type="ARBA" id="ARBA00022723"/>
    </source>
</evidence>
<dbReference type="Pfam" id="PF14864">
    <property type="entry name" value="Alkyl_sulf_C"/>
    <property type="match status" value="1"/>
</dbReference>
<dbReference type="Proteomes" id="UP000238220">
    <property type="component" value="Unassembled WGS sequence"/>
</dbReference>
<dbReference type="AlphaFoldDB" id="A0A2S5THJ3"/>
<dbReference type="GO" id="GO:0046983">
    <property type="term" value="F:protein dimerization activity"/>
    <property type="evidence" value="ECO:0007669"/>
    <property type="project" value="InterPro"/>
</dbReference>
<dbReference type="InterPro" id="IPR052195">
    <property type="entry name" value="Bact_Alkyl/Aryl-Sulfatase"/>
</dbReference>
<dbReference type="GO" id="GO:0046872">
    <property type="term" value="F:metal ion binding"/>
    <property type="evidence" value="ECO:0007669"/>
    <property type="project" value="UniProtKB-KW"/>
</dbReference>
<dbReference type="SMART" id="SM00849">
    <property type="entry name" value="Lactamase_B"/>
    <property type="match status" value="1"/>
</dbReference>
<keyword evidence="2 7" id="KW-0378">Hydrolase</keyword>
<dbReference type="Gene3D" id="1.25.40.880">
    <property type="entry name" value="Alkyl sulfatase, dimerisation domain"/>
    <property type="match status" value="1"/>
</dbReference>
<evidence type="ECO:0000256" key="5">
    <source>
        <dbReference type="SAM" id="SignalP"/>
    </source>
</evidence>
<evidence type="ECO:0000256" key="2">
    <source>
        <dbReference type="ARBA" id="ARBA00022801"/>
    </source>
</evidence>
<dbReference type="Gene3D" id="3.30.1050.10">
    <property type="entry name" value="SCP2 sterol-binding domain"/>
    <property type="match status" value="1"/>
</dbReference>
<keyword evidence="5" id="KW-0732">Signal</keyword>
<evidence type="ECO:0000256" key="4">
    <source>
        <dbReference type="ARBA" id="ARBA00033751"/>
    </source>
</evidence>
<dbReference type="InterPro" id="IPR044097">
    <property type="entry name" value="Bds1/SdsA1_MBL-fold"/>
</dbReference>
<dbReference type="GO" id="GO:0018741">
    <property type="term" value="F:linear primary-alkylsulfatase activity"/>
    <property type="evidence" value="ECO:0007669"/>
    <property type="project" value="InterPro"/>
</dbReference>
<dbReference type="PROSITE" id="PS51257">
    <property type="entry name" value="PROKAR_LIPOPROTEIN"/>
    <property type="match status" value="1"/>
</dbReference>
<dbReference type="EMBL" id="PSNW01000003">
    <property type="protein sequence ID" value="PPE74453.1"/>
    <property type="molecule type" value="Genomic_DNA"/>
</dbReference>
<comment type="similarity">
    <text evidence="4">Belongs to the metallo-beta-lactamase superfamily. Type III sulfatase family.</text>
</comment>
<proteinExistence type="inferred from homology"/>
<dbReference type="PANTHER" id="PTHR43223:SF1">
    <property type="entry name" value="ALKYL_ARYL-SULFATASE BDS1"/>
    <property type="match status" value="1"/>
</dbReference>
<name>A0A2S5THJ3_9GAMM</name>
<reference evidence="7 8" key="1">
    <citation type="submission" date="2018-02" db="EMBL/GenBank/DDBJ databases">
        <title>Genome sequencing of Solimonas sp. HR-BB.</title>
        <authorList>
            <person name="Lee Y."/>
            <person name="Jeon C.O."/>
        </authorList>
    </citation>
    <scope>NUCLEOTIDE SEQUENCE [LARGE SCALE GENOMIC DNA]</scope>
    <source>
        <strain evidence="7 8">HR-BB</strain>
    </source>
</reference>
<dbReference type="Pfam" id="PF00753">
    <property type="entry name" value="Lactamase_B"/>
    <property type="match status" value="1"/>
</dbReference>
<evidence type="ECO:0000256" key="3">
    <source>
        <dbReference type="ARBA" id="ARBA00022833"/>
    </source>
</evidence>
<dbReference type="InterPro" id="IPR029229">
    <property type="entry name" value="Alkyl_sulf_C"/>
</dbReference>
<gene>
    <name evidence="7" type="ORF">C3942_06710</name>
</gene>
<keyword evidence="8" id="KW-1185">Reference proteome</keyword>
<dbReference type="OrthoDB" id="9815874at2"/>
<dbReference type="CDD" id="cd07710">
    <property type="entry name" value="arylsulfatase_Sdsa1-like_MBL-fold"/>
    <property type="match status" value="1"/>
</dbReference>
<dbReference type="PANTHER" id="PTHR43223">
    <property type="entry name" value="ALKYL/ARYL-SULFATASE"/>
    <property type="match status" value="1"/>
</dbReference>
<feature type="domain" description="Metallo-beta-lactamase" evidence="6">
    <location>
        <begin position="64"/>
        <end position="277"/>
    </location>
</feature>
<comment type="caution">
    <text evidence="7">The sequence shown here is derived from an EMBL/GenBank/DDBJ whole genome shotgun (WGS) entry which is preliminary data.</text>
</comment>
<evidence type="ECO:0000313" key="8">
    <source>
        <dbReference type="Proteomes" id="UP000238220"/>
    </source>
</evidence>
<dbReference type="Gene3D" id="3.60.15.30">
    <property type="entry name" value="Metallo-beta-lactamase domain"/>
    <property type="match status" value="1"/>
</dbReference>
<dbReference type="SUPFAM" id="SSF55718">
    <property type="entry name" value="SCP-like"/>
    <property type="match status" value="1"/>
</dbReference>
<dbReference type="GO" id="GO:0018909">
    <property type="term" value="P:dodecyl sulfate metabolic process"/>
    <property type="evidence" value="ECO:0007669"/>
    <property type="project" value="InterPro"/>
</dbReference>
<dbReference type="InterPro" id="IPR036866">
    <property type="entry name" value="RibonucZ/Hydroxyglut_hydro"/>
</dbReference>
<sequence>MIRPIAALAVAGLLALLSACKEKAAAPAAPPAASPEALSAHSAEFRKEVIQAAEGVYVAVGYGIANSIMLVGDDGIIIVDTMEDEATAKAVLAEFRKITDKPVKALVYTHSHPDHIGGARVFTGGSDAVPVYAQREVIRNMDRTTFELQEAITRRSLRMYGPMLPPEEMVNVGLGPGLEMHEGSVVDILRPNKLFDDRLADRVAGIDFELIHAPGETTDQLFVWLPKQRVLLPGDNLYKTFPNLYTIRGTTYREPRLWADSLDKMRALKPAVLVPSHTRPLQGEQQIDEILTTYRDGIRYVNDQALRLINLGYTPDEIAPRIKLPPHLAASPFLQEFYGKPGWSARSIFSGNLGWFDGNPTNLQPLPPEEQAQKMIALAGGAEAMLKQAKDADAKGESQWVLQLTDYLLRAQPGAPEAKQLRIKALRALGEREANPNARHWYLVTARELAGEFKLPGRIMKPTPEMLAQLPLHRFFDALAINLDPEASAEVTTSVAFEFTDSPERYTYIVRRGASEVVPELRGDADLVVRVSGQAFKEMLARLRNPAVSLVRDFEVTKGGKLEFAKFMKLFEPVEEGH</sequence>
<organism evidence="7 8">
    <name type="scientific">Solimonas fluminis</name>
    <dbReference type="NCBI Taxonomy" id="2086571"/>
    <lineage>
        <taxon>Bacteria</taxon>
        <taxon>Pseudomonadati</taxon>
        <taxon>Pseudomonadota</taxon>
        <taxon>Gammaproteobacteria</taxon>
        <taxon>Nevskiales</taxon>
        <taxon>Nevskiaceae</taxon>
        <taxon>Solimonas</taxon>
    </lineage>
</organism>
<dbReference type="InterPro" id="IPR029228">
    <property type="entry name" value="Alkyl_sulf_dimr"/>
</dbReference>
<dbReference type="InterPro" id="IPR001279">
    <property type="entry name" value="Metallo-B-lactamas"/>
</dbReference>
<dbReference type="RefSeq" id="WP_104229611.1">
    <property type="nucleotide sequence ID" value="NZ_PSNW01000003.1"/>
</dbReference>
<evidence type="ECO:0000259" key="6">
    <source>
        <dbReference type="SMART" id="SM00849"/>
    </source>
</evidence>
<dbReference type="InterPro" id="IPR036527">
    <property type="entry name" value="SCP2_sterol-bd_dom_sf"/>
</dbReference>
<accession>A0A2S5THJ3</accession>
<dbReference type="SUPFAM" id="SSF56281">
    <property type="entry name" value="Metallo-hydrolase/oxidoreductase"/>
    <property type="match status" value="1"/>
</dbReference>
<feature type="signal peptide" evidence="5">
    <location>
        <begin position="1"/>
        <end position="24"/>
    </location>
</feature>